<evidence type="ECO:0000313" key="2">
    <source>
        <dbReference type="Proteomes" id="UP001054945"/>
    </source>
</evidence>
<dbReference type="AlphaFoldDB" id="A0AAV4UKB8"/>
<dbReference type="EMBL" id="BPLR01013019">
    <property type="protein sequence ID" value="GIY58145.1"/>
    <property type="molecule type" value="Genomic_DNA"/>
</dbReference>
<evidence type="ECO:0000313" key="1">
    <source>
        <dbReference type="EMBL" id="GIY58145.1"/>
    </source>
</evidence>
<accession>A0AAV4UKB8</accession>
<organism evidence="1 2">
    <name type="scientific">Caerostris extrusa</name>
    <name type="common">Bark spider</name>
    <name type="synonym">Caerostris bankana</name>
    <dbReference type="NCBI Taxonomy" id="172846"/>
    <lineage>
        <taxon>Eukaryota</taxon>
        <taxon>Metazoa</taxon>
        <taxon>Ecdysozoa</taxon>
        <taxon>Arthropoda</taxon>
        <taxon>Chelicerata</taxon>
        <taxon>Arachnida</taxon>
        <taxon>Araneae</taxon>
        <taxon>Araneomorphae</taxon>
        <taxon>Entelegynae</taxon>
        <taxon>Araneoidea</taxon>
        <taxon>Araneidae</taxon>
        <taxon>Caerostris</taxon>
    </lineage>
</organism>
<name>A0AAV4UKB8_CAEEX</name>
<comment type="caution">
    <text evidence="1">The sequence shown here is derived from an EMBL/GenBank/DDBJ whole genome shotgun (WGS) entry which is preliminary data.</text>
</comment>
<dbReference type="Proteomes" id="UP001054945">
    <property type="component" value="Unassembled WGS sequence"/>
</dbReference>
<gene>
    <name evidence="1" type="ORF">CEXT_263581</name>
</gene>
<reference evidence="1 2" key="1">
    <citation type="submission" date="2021-06" db="EMBL/GenBank/DDBJ databases">
        <title>Caerostris extrusa draft genome.</title>
        <authorList>
            <person name="Kono N."/>
            <person name="Arakawa K."/>
        </authorList>
    </citation>
    <scope>NUCLEOTIDE SEQUENCE [LARGE SCALE GENOMIC DNA]</scope>
</reference>
<keyword evidence="2" id="KW-1185">Reference proteome</keyword>
<protein>
    <submittedName>
        <fullName evidence="1">Uncharacterized protein</fullName>
    </submittedName>
</protein>
<proteinExistence type="predicted"/>
<sequence length="99" mass="11823">MFCLLKKIFSDFSKEILHVSKNLEEIPKHKSNSHDNNESRLKSYFQQAISHTLDRFLSYFKFSMFKAKYPGIEQEELQEIHQQLKTQLKETITKDVNNI</sequence>